<accession>A0ACC2LLI4</accession>
<reference evidence="1 2" key="1">
    <citation type="journal article" date="2022" name="Hortic Res">
        <title>A haplotype resolved chromosomal level avocado genome allows analysis of novel avocado genes.</title>
        <authorList>
            <person name="Nath O."/>
            <person name="Fletcher S.J."/>
            <person name="Hayward A."/>
            <person name="Shaw L.M."/>
            <person name="Masouleh A.K."/>
            <person name="Furtado A."/>
            <person name="Henry R.J."/>
            <person name="Mitter N."/>
        </authorList>
    </citation>
    <scope>NUCLEOTIDE SEQUENCE [LARGE SCALE GENOMIC DNA]</scope>
    <source>
        <strain evidence="2">cv. Hass</strain>
    </source>
</reference>
<proteinExistence type="predicted"/>
<evidence type="ECO:0000313" key="2">
    <source>
        <dbReference type="Proteomes" id="UP001234297"/>
    </source>
</evidence>
<gene>
    <name evidence="1" type="ORF">MRB53_027588</name>
</gene>
<protein>
    <submittedName>
        <fullName evidence="1">Uncharacterized protein</fullName>
    </submittedName>
</protein>
<comment type="caution">
    <text evidence="1">The sequence shown here is derived from an EMBL/GenBank/DDBJ whole genome shotgun (WGS) entry which is preliminary data.</text>
</comment>
<dbReference type="EMBL" id="CM056816">
    <property type="protein sequence ID" value="KAJ8634252.1"/>
    <property type="molecule type" value="Genomic_DNA"/>
</dbReference>
<keyword evidence="2" id="KW-1185">Reference proteome</keyword>
<evidence type="ECO:0000313" key="1">
    <source>
        <dbReference type="EMBL" id="KAJ8634252.1"/>
    </source>
</evidence>
<dbReference type="Proteomes" id="UP001234297">
    <property type="component" value="Chromosome 8"/>
</dbReference>
<name>A0ACC2LLI4_PERAE</name>
<organism evidence="1 2">
    <name type="scientific">Persea americana</name>
    <name type="common">Avocado</name>
    <dbReference type="NCBI Taxonomy" id="3435"/>
    <lineage>
        <taxon>Eukaryota</taxon>
        <taxon>Viridiplantae</taxon>
        <taxon>Streptophyta</taxon>
        <taxon>Embryophyta</taxon>
        <taxon>Tracheophyta</taxon>
        <taxon>Spermatophyta</taxon>
        <taxon>Magnoliopsida</taxon>
        <taxon>Magnoliidae</taxon>
        <taxon>Laurales</taxon>
        <taxon>Lauraceae</taxon>
        <taxon>Persea</taxon>
    </lineage>
</organism>
<sequence>MHEYAESGIGIAIAVKAIQDFRENRMSHNRALIVLIEQEKFDVAMAIYADMLKRNLPRDCGTFNSVIDGLGKIDDAFAILTEMSSGSWVSSIDKYSYSILLKHLIDVGLWNMAQLLVKDYILEQDCIFNSPIHAIIIGWLCKAGFVHEAQEIFAKMVAFGRFPAVMAFSAIESS</sequence>